<keyword evidence="6 8" id="KW-1133">Transmembrane helix</keyword>
<reference evidence="9 10" key="1">
    <citation type="submission" date="2015-10" db="EMBL/GenBank/DDBJ databases">
        <title>Metagenome-Assembled Genomes uncover a global brackish microbiome.</title>
        <authorList>
            <person name="Hugerth L.W."/>
            <person name="Larsson J."/>
            <person name="Alneberg J."/>
            <person name="Lindh M.V."/>
            <person name="Legrand C."/>
            <person name="Pinhassi J."/>
            <person name="Andersson A.F."/>
        </authorList>
    </citation>
    <scope>NUCLEOTIDE SEQUENCE [LARGE SCALE GENOMIC DNA]</scope>
    <source>
        <strain evidence="9">BACL26 MAG-121220-bin70</strain>
    </source>
</reference>
<feature type="transmembrane region" description="Helical" evidence="8">
    <location>
        <begin position="120"/>
        <end position="144"/>
    </location>
</feature>
<evidence type="ECO:0000256" key="4">
    <source>
        <dbReference type="ARBA" id="ARBA00022475"/>
    </source>
</evidence>
<dbReference type="GO" id="GO:0005886">
    <property type="term" value="C:plasma membrane"/>
    <property type="evidence" value="ECO:0007669"/>
    <property type="project" value="UniProtKB-SubCell"/>
</dbReference>
<evidence type="ECO:0000256" key="3">
    <source>
        <dbReference type="ARBA" id="ARBA00022448"/>
    </source>
</evidence>
<feature type="transmembrane region" description="Helical" evidence="8">
    <location>
        <begin position="62"/>
        <end position="83"/>
    </location>
</feature>
<evidence type="ECO:0000256" key="8">
    <source>
        <dbReference type="SAM" id="Phobius"/>
    </source>
</evidence>
<dbReference type="GO" id="GO:0033214">
    <property type="term" value="P:siderophore-iron import into cell"/>
    <property type="evidence" value="ECO:0007669"/>
    <property type="project" value="TreeGrafter"/>
</dbReference>
<keyword evidence="5 8" id="KW-0812">Transmembrane</keyword>
<dbReference type="SUPFAM" id="SSF81345">
    <property type="entry name" value="ABC transporter involved in vitamin B12 uptake, BtuC"/>
    <property type="match status" value="1"/>
</dbReference>
<dbReference type="FunFam" id="1.10.3470.10:FF:000001">
    <property type="entry name" value="Vitamin B12 ABC transporter permease BtuC"/>
    <property type="match status" value="1"/>
</dbReference>
<accession>A0A0R2UIP7</accession>
<protein>
    <submittedName>
        <fullName evidence="9">Iron ABC transporter permease</fullName>
    </submittedName>
</protein>
<dbReference type="GO" id="GO:0022857">
    <property type="term" value="F:transmembrane transporter activity"/>
    <property type="evidence" value="ECO:0007669"/>
    <property type="project" value="InterPro"/>
</dbReference>
<dbReference type="InterPro" id="IPR000522">
    <property type="entry name" value="ABC_transptr_permease_BtuC"/>
</dbReference>
<comment type="caution">
    <text evidence="9">The sequence shown here is derived from an EMBL/GenBank/DDBJ whole genome shotgun (WGS) entry which is preliminary data.</text>
</comment>
<dbReference type="Pfam" id="PF01032">
    <property type="entry name" value="FecCD"/>
    <property type="match status" value="1"/>
</dbReference>
<evidence type="ECO:0000256" key="1">
    <source>
        <dbReference type="ARBA" id="ARBA00004651"/>
    </source>
</evidence>
<evidence type="ECO:0000313" key="10">
    <source>
        <dbReference type="Proteomes" id="UP000051213"/>
    </source>
</evidence>
<evidence type="ECO:0000256" key="6">
    <source>
        <dbReference type="ARBA" id="ARBA00022989"/>
    </source>
</evidence>
<evidence type="ECO:0000256" key="5">
    <source>
        <dbReference type="ARBA" id="ARBA00022692"/>
    </source>
</evidence>
<sequence>MRHLSAGRLIAILVILLPVVALLSMTVGTVSISWMDTLHAVFGNSSNTQIDTILFEIRLPRILLAIFVGSVLATTGAVMQGLFRNPLADPSLIGVSSGASVGASLMIVTAGGFIQGGALVGLSLVSVGAFIGGFTATLLVYRLATSGVGTSVTTMLLAGIAIGALAGALNSLLSYFSDNDMLRQISLWQMGNLSGASWLKVTIMGLVAMLLMGLFPRDSKALNALLLGESEARHLGVNVQRVKRRLIVLTALGVGVSVAVAGLVGFVGLIMPHIIRLMIGPDHRWLIPASGLAGAILLVVADSLARVVVIPAELPTGILTAILGAPFFVALLLQQRKDV</sequence>
<dbReference type="PANTHER" id="PTHR30472:SF25">
    <property type="entry name" value="ABC TRANSPORTER PERMEASE PROTEIN MJ0876-RELATED"/>
    <property type="match status" value="1"/>
</dbReference>
<gene>
    <name evidence="9" type="ORF">ABS24_04175</name>
</gene>
<feature type="transmembrane region" description="Helical" evidence="8">
    <location>
        <begin position="156"/>
        <end position="176"/>
    </location>
</feature>
<feature type="transmembrane region" description="Helical" evidence="8">
    <location>
        <begin position="285"/>
        <end position="305"/>
    </location>
</feature>
<organism evidence="9 10">
    <name type="scientific">SAR92 bacterium BACL26 MAG-121220-bin70</name>
    <dbReference type="NCBI Taxonomy" id="1655626"/>
    <lineage>
        <taxon>Bacteria</taxon>
        <taxon>Pseudomonadati</taxon>
        <taxon>Pseudomonadota</taxon>
        <taxon>Gammaproteobacteria</taxon>
        <taxon>Cellvibrionales</taxon>
        <taxon>Porticoccaceae</taxon>
        <taxon>SAR92 clade</taxon>
    </lineage>
</organism>
<name>A0A0R2UIP7_9GAMM</name>
<evidence type="ECO:0000256" key="2">
    <source>
        <dbReference type="ARBA" id="ARBA00007935"/>
    </source>
</evidence>
<feature type="transmembrane region" description="Helical" evidence="8">
    <location>
        <begin position="246"/>
        <end position="279"/>
    </location>
</feature>
<evidence type="ECO:0000313" key="9">
    <source>
        <dbReference type="EMBL" id="KRO97184.1"/>
    </source>
</evidence>
<feature type="transmembrane region" description="Helical" evidence="8">
    <location>
        <begin position="12"/>
        <end position="35"/>
    </location>
</feature>
<feature type="transmembrane region" description="Helical" evidence="8">
    <location>
        <begin position="92"/>
        <end position="114"/>
    </location>
</feature>
<feature type="transmembrane region" description="Helical" evidence="8">
    <location>
        <begin position="196"/>
        <end position="215"/>
    </location>
</feature>
<dbReference type="AlphaFoldDB" id="A0A0R2UIP7"/>
<comment type="subcellular location">
    <subcellularLocation>
        <location evidence="1">Cell membrane</location>
        <topology evidence="1">Multi-pass membrane protein</topology>
    </subcellularLocation>
</comment>
<dbReference type="EMBL" id="LICA01000013">
    <property type="protein sequence ID" value="KRO97184.1"/>
    <property type="molecule type" value="Genomic_DNA"/>
</dbReference>
<comment type="similarity">
    <text evidence="2">Belongs to the binding-protein-dependent transport system permease family. FecCD subfamily.</text>
</comment>
<evidence type="ECO:0000256" key="7">
    <source>
        <dbReference type="ARBA" id="ARBA00023136"/>
    </source>
</evidence>
<dbReference type="Gene3D" id="1.10.3470.10">
    <property type="entry name" value="ABC transporter involved in vitamin B12 uptake, BtuC"/>
    <property type="match status" value="1"/>
</dbReference>
<dbReference type="CDD" id="cd06550">
    <property type="entry name" value="TM_ABC_iron-siderophores_like"/>
    <property type="match status" value="1"/>
</dbReference>
<feature type="transmembrane region" description="Helical" evidence="8">
    <location>
        <begin position="317"/>
        <end position="334"/>
    </location>
</feature>
<proteinExistence type="inferred from homology"/>
<dbReference type="Proteomes" id="UP000051213">
    <property type="component" value="Unassembled WGS sequence"/>
</dbReference>
<keyword evidence="3" id="KW-0813">Transport</keyword>
<keyword evidence="4" id="KW-1003">Cell membrane</keyword>
<keyword evidence="7 8" id="KW-0472">Membrane</keyword>
<dbReference type="InterPro" id="IPR037294">
    <property type="entry name" value="ABC_BtuC-like"/>
</dbReference>
<dbReference type="PANTHER" id="PTHR30472">
    <property type="entry name" value="FERRIC ENTEROBACTIN TRANSPORT SYSTEM PERMEASE PROTEIN"/>
    <property type="match status" value="1"/>
</dbReference>